<evidence type="ECO:0000313" key="2">
    <source>
        <dbReference type="EMBL" id="CAG9539618.1"/>
    </source>
</evidence>
<dbReference type="AlphaFoldDB" id="A0A8J2MU64"/>
<dbReference type="EMBL" id="CAKAEH010001814">
    <property type="protein sequence ID" value="CAG9539618.1"/>
    <property type="molecule type" value="Genomic_DNA"/>
</dbReference>
<keyword evidence="1" id="KW-0812">Transmembrane</keyword>
<organism evidence="2 3">
    <name type="scientific">Cercopithifilaria johnstoni</name>
    <dbReference type="NCBI Taxonomy" id="2874296"/>
    <lineage>
        <taxon>Eukaryota</taxon>
        <taxon>Metazoa</taxon>
        <taxon>Ecdysozoa</taxon>
        <taxon>Nematoda</taxon>
        <taxon>Chromadorea</taxon>
        <taxon>Rhabditida</taxon>
        <taxon>Spirurina</taxon>
        <taxon>Spiruromorpha</taxon>
        <taxon>Filarioidea</taxon>
        <taxon>Onchocercidae</taxon>
        <taxon>Cercopithifilaria</taxon>
    </lineage>
</organism>
<protein>
    <submittedName>
        <fullName evidence="2">Uncharacterized protein</fullName>
    </submittedName>
</protein>
<evidence type="ECO:0000256" key="1">
    <source>
        <dbReference type="SAM" id="Phobius"/>
    </source>
</evidence>
<keyword evidence="1" id="KW-0472">Membrane</keyword>
<keyword evidence="3" id="KW-1185">Reference proteome</keyword>
<comment type="caution">
    <text evidence="2">The sequence shown here is derived from an EMBL/GenBank/DDBJ whole genome shotgun (WGS) entry which is preliminary data.</text>
</comment>
<proteinExistence type="predicted"/>
<dbReference type="Proteomes" id="UP000746747">
    <property type="component" value="Unassembled WGS sequence"/>
</dbReference>
<keyword evidence="1" id="KW-1133">Transmembrane helix</keyword>
<evidence type="ECO:0000313" key="3">
    <source>
        <dbReference type="Proteomes" id="UP000746747"/>
    </source>
</evidence>
<name>A0A8J2MU64_9BILA</name>
<accession>A0A8J2MU64</accession>
<gene>
    <name evidence="2" type="ORF">CJOHNSTONI_LOCUS9200</name>
</gene>
<reference evidence="2" key="1">
    <citation type="submission" date="2021-09" db="EMBL/GenBank/DDBJ databases">
        <authorList>
            <consortium name="Pathogen Informatics"/>
        </authorList>
    </citation>
    <scope>NUCLEOTIDE SEQUENCE</scope>
</reference>
<sequence length="82" mass="9437">MDVCGAKCVVSPGFQWVLHGRGHRGSVRLVGIMQIQFLFFASMYCALLIKEKWFNQSIHRQTSLDDRLVLNLLTPFLLKNQD</sequence>
<feature type="transmembrane region" description="Helical" evidence="1">
    <location>
        <begin position="29"/>
        <end position="49"/>
    </location>
</feature>